<evidence type="ECO:0000313" key="3">
    <source>
        <dbReference type="Proteomes" id="UP000064967"/>
    </source>
</evidence>
<evidence type="ECO:0000256" key="1">
    <source>
        <dbReference type="SAM" id="MobiDB-lite"/>
    </source>
</evidence>
<dbReference type="Proteomes" id="UP000064967">
    <property type="component" value="Chromosome"/>
</dbReference>
<name>A0A0K1Q4L6_9BACT</name>
<keyword evidence="3" id="KW-1185">Reference proteome</keyword>
<feature type="region of interest" description="Disordered" evidence="1">
    <location>
        <begin position="97"/>
        <end position="121"/>
    </location>
</feature>
<dbReference type="RefSeq" id="WP_146651987.1">
    <property type="nucleotide sequence ID" value="NZ_CP012333.1"/>
</dbReference>
<reference evidence="2 3" key="1">
    <citation type="submission" date="2015-08" db="EMBL/GenBank/DDBJ databases">
        <authorList>
            <person name="Babu N.S."/>
            <person name="Beckwith C.J."/>
            <person name="Beseler K.G."/>
            <person name="Brison A."/>
            <person name="Carone J.V."/>
            <person name="Caskin T.P."/>
            <person name="Diamond M."/>
            <person name="Durham M.E."/>
            <person name="Foxe J.M."/>
            <person name="Go M."/>
            <person name="Henderson B.A."/>
            <person name="Jones I.B."/>
            <person name="McGettigan J.A."/>
            <person name="Micheletti S.J."/>
            <person name="Nasrallah M.E."/>
            <person name="Ortiz D."/>
            <person name="Piller C.R."/>
            <person name="Privatt S.R."/>
            <person name="Schneider S.L."/>
            <person name="Sharp S."/>
            <person name="Smith T.C."/>
            <person name="Stanton J.D."/>
            <person name="Ullery H.E."/>
            <person name="Wilson R.J."/>
            <person name="Serrano M.G."/>
            <person name="Buck G."/>
            <person name="Lee V."/>
            <person name="Wang Y."/>
            <person name="Carvalho R."/>
            <person name="Voegtly L."/>
            <person name="Shi R."/>
            <person name="Duckworth R."/>
            <person name="Johnson A."/>
            <person name="Loviza R."/>
            <person name="Walstead R."/>
            <person name="Shah Z."/>
            <person name="Kiflezghi M."/>
            <person name="Wade K."/>
            <person name="Ball S.L."/>
            <person name="Bradley K.W."/>
            <person name="Asai D.J."/>
            <person name="Bowman C.A."/>
            <person name="Russell D.A."/>
            <person name="Pope W.H."/>
            <person name="Jacobs-Sera D."/>
            <person name="Hendrix R.W."/>
            <person name="Hatfull G.F."/>
        </authorList>
    </citation>
    <scope>NUCLEOTIDE SEQUENCE [LARGE SCALE GENOMIC DNA]</scope>
    <source>
        <strain evidence="2 3">DSM 27648</strain>
    </source>
</reference>
<protein>
    <recommendedName>
        <fullName evidence="4">DUF4242 domain-containing protein</fullName>
    </recommendedName>
</protein>
<dbReference type="EMBL" id="CP012333">
    <property type="protein sequence ID" value="AKV00756.1"/>
    <property type="molecule type" value="Genomic_DNA"/>
</dbReference>
<evidence type="ECO:0008006" key="4">
    <source>
        <dbReference type="Google" id="ProtNLM"/>
    </source>
</evidence>
<dbReference type="OrthoDB" id="9800027at2"/>
<gene>
    <name evidence="2" type="ORF">AKJ09_07419</name>
</gene>
<dbReference type="AlphaFoldDB" id="A0A0K1Q4L6"/>
<organism evidence="2 3">
    <name type="scientific">Labilithrix luteola</name>
    <dbReference type="NCBI Taxonomy" id="1391654"/>
    <lineage>
        <taxon>Bacteria</taxon>
        <taxon>Pseudomonadati</taxon>
        <taxon>Myxococcota</taxon>
        <taxon>Polyangia</taxon>
        <taxon>Polyangiales</taxon>
        <taxon>Labilitrichaceae</taxon>
        <taxon>Labilithrix</taxon>
    </lineage>
</organism>
<dbReference type="Pfam" id="PF14026">
    <property type="entry name" value="SCO4226-like"/>
    <property type="match status" value="1"/>
</dbReference>
<accession>A0A0K1Q4L6</accession>
<proteinExistence type="predicted"/>
<sequence>MARIVVDQHFQRPLTEDDYTRTARRLDVRLDEHGAAWRRSYLSQDRFRMTCEFEARDVDAVRDAYLEADVPFDAIWGADVSAVEDYPELLEKLNEVEGELEEASAPRRTRRRSRSHQEARH</sequence>
<evidence type="ECO:0000313" key="2">
    <source>
        <dbReference type="EMBL" id="AKV00756.1"/>
    </source>
</evidence>
<dbReference type="KEGG" id="llu:AKJ09_07419"/>
<dbReference type="InterPro" id="IPR025336">
    <property type="entry name" value="SCO4226-like"/>
</dbReference>